<dbReference type="InterPro" id="IPR015943">
    <property type="entry name" value="WD40/YVTN_repeat-like_dom_sf"/>
</dbReference>
<evidence type="ECO:0000256" key="1">
    <source>
        <dbReference type="ARBA" id="ARBA00022574"/>
    </source>
</evidence>
<feature type="compositionally biased region" description="Polar residues" evidence="4">
    <location>
        <begin position="364"/>
        <end position="379"/>
    </location>
</feature>
<dbReference type="FunCoup" id="D5GC12">
    <property type="interactions" value="323"/>
</dbReference>
<evidence type="ECO:0000256" key="2">
    <source>
        <dbReference type="ARBA" id="ARBA00022737"/>
    </source>
</evidence>
<dbReference type="SMART" id="SM00320">
    <property type="entry name" value="WD40"/>
    <property type="match status" value="5"/>
</dbReference>
<feature type="region of interest" description="Disordered" evidence="4">
    <location>
        <begin position="1"/>
        <end position="95"/>
    </location>
</feature>
<dbReference type="AlphaFoldDB" id="D5GC12"/>
<keyword evidence="7" id="KW-1185">Reference proteome</keyword>
<evidence type="ECO:0000313" key="6">
    <source>
        <dbReference type="EMBL" id="CAZ82055.1"/>
    </source>
</evidence>
<keyword evidence="2" id="KW-0677">Repeat</keyword>
<sequence>MEDPELEYDDSDDARYDDEDTEWDSGEDCQEDGYEDGTENEGRGGEGDGDGDGMCSPRLTPTQPQPEAIPTERPDSQPHTRSGSTGQPPLRPLPILRPEAKNATTYEITPYVAAPQSTSINAFCATPCMRWVFTGGSDGYIRRFDWFGSINGKVPLTVAQRHQFTDSATRAGVLLSYWGNEEPIELSPVYSLAVQNQSLWLLSGLKSGGINLQSVRHDEGKIITTLRKHNSAVSVLTLASDEKSVLSGGWDGAIYDWDLNTGQSRREFPSSSGQISSIAFRPISTESQEIRNTPLINGVSRAGDKGLSNGTCTREEDEMSRAITNGVCSDPPPPENFREDQRTNNGDTIMTNGVTRIHTDETSGTRNGSANGSLGTSNDFLPPASTDWPPSSTDKNVFLASSMDGTLRIWDIRKPNPIAVSTPSTGVPPWCMDSCWSRDGNFIYAGRRNGTVEEFSAHKGIGETTRIMKFPLGSGPVSALAPLPNGRHLICASFDNLRLYDLSEDASRHSTLPFYIIPGHHGGVISSLYVDATGQYLISNAGNRGWGGTTTEALLGYEIVSVLS</sequence>
<dbReference type="SUPFAM" id="SSF50978">
    <property type="entry name" value="WD40 repeat-like"/>
    <property type="match status" value="1"/>
</dbReference>
<reference evidence="6 7" key="1">
    <citation type="journal article" date="2010" name="Nature">
        <title>Perigord black truffle genome uncovers evolutionary origins and mechanisms of symbiosis.</title>
        <authorList>
            <person name="Martin F."/>
            <person name="Kohler A."/>
            <person name="Murat C."/>
            <person name="Balestrini R."/>
            <person name="Coutinho P.M."/>
            <person name="Jaillon O."/>
            <person name="Montanini B."/>
            <person name="Morin E."/>
            <person name="Noel B."/>
            <person name="Percudani R."/>
            <person name="Porcel B."/>
            <person name="Rubini A."/>
            <person name="Amicucci A."/>
            <person name="Amselem J."/>
            <person name="Anthouard V."/>
            <person name="Arcioni S."/>
            <person name="Artiguenave F."/>
            <person name="Aury J.M."/>
            <person name="Ballario P."/>
            <person name="Bolchi A."/>
            <person name="Brenna A."/>
            <person name="Brun A."/>
            <person name="Buee M."/>
            <person name="Cantarel B."/>
            <person name="Chevalier G."/>
            <person name="Couloux A."/>
            <person name="Da Silva C."/>
            <person name="Denoeud F."/>
            <person name="Duplessis S."/>
            <person name="Ghignone S."/>
            <person name="Hilselberger B."/>
            <person name="Iotti M."/>
            <person name="Marcais B."/>
            <person name="Mello A."/>
            <person name="Miranda M."/>
            <person name="Pacioni G."/>
            <person name="Quesneville H."/>
            <person name="Riccioni C."/>
            <person name="Ruotolo R."/>
            <person name="Splivallo R."/>
            <person name="Stocchi V."/>
            <person name="Tisserant E."/>
            <person name="Viscomi A.R."/>
            <person name="Zambonelli A."/>
            <person name="Zampieri E."/>
            <person name="Henrissat B."/>
            <person name="Lebrun M.H."/>
            <person name="Paolocci F."/>
            <person name="Bonfante P."/>
            <person name="Ottonello S."/>
            <person name="Wincker P."/>
        </authorList>
    </citation>
    <scope>NUCLEOTIDE SEQUENCE [LARGE SCALE GENOMIC DNA]</scope>
    <source>
        <strain evidence="6 7">Mel28</strain>
    </source>
</reference>
<dbReference type="Proteomes" id="UP000006911">
    <property type="component" value="Unassembled WGS sequence"/>
</dbReference>
<evidence type="ECO:0000313" key="7">
    <source>
        <dbReference type="Proteomes" id="UP000006911"/>
    </source>
</evidence>
<dbReference type="KEGG" id="tml:GSTUM_00005757001"/>
<evidence type="ECO:0000256" key="4">
    <source>
        <dbReference type="SAM" id="MobiDB-lite"/>
    </source>
</evidence>
<dbReference type="Gene3D" id="2.130.10.10">
    <property type="entry name" value="YVTN repeat-like/Quinoprotein amine dehydrogenase"/>
    <property type="match status" value="2"/>
</dbReference>
<dbReference type="PROSITE" id="PS50294">
    <property type="entry name" value="WD_REPEATS_REGION"/>
    <property type="match status" value="1"/>
</dbReference>
<feature type="repeat" description="WD" evidence="3">
    <location>
        <begin position="392"/>
        <end position="420"/>
    </location>
</feature>
<dbReference type="OMA" id="WDRRQPN"/>
<feature type="domain" description="Transcription factor spt8 beta-propeller" evidence="5">
    <location>
        <begin position="393"/>
        <end position="559"/>
    </location>
</feature>
<feature type="compositionally biased region" description="Acidic residues" evidence="4">
    <location>
        <begin position="1"/>
        <end position="39"/>
    </location>
</feature>
<gene>
    <name evidence="6" type="ORF">GSTUM_00005757001</name>
</gene>
<evidence type="ECO:0000256" key="3">
    <source>
        <dbReference type="PROSITE-ProRule" id="PRU00221"/>
    </source>
</evidence>
<dbReference type="GeneID" id="9181324"/>
<dbReference type="InParanoid" id="D5GC12"/>
<dbReference type="HOGENOM" id="CLU_010934_1_0_1"/>
<dbReference type="InterPro" id="IPR036322">
    <property type="entry name" value="WD40_repeat_dom_sf"/>
</dbReference>
<dbReference type="PANTHER" id="PTHR19848">
    <property type="entry name" value="WD40 REPEAT PROTEIN"/>
    <property type="match status" value="1"/>
</dbReference>
<proteinExistence type="predicted"/>
<dbReference type="eggNOG" id="ENOG502QS8F">
    <property type="taxonomic scope" value="Eukaryota"/>
</dbReference>
<dbReference type="InterPro" id="IPR057544">
    <property type="entry name" value="Beta-prop_SPT8"/>
</dbReference>
<feature type="compositionally biased region" description="Polar residues" evidence="4">
    <location>
        <begin position="343"/>
        <end position="354"/>
    </location>
</feature>
<keyword evidence="1 3" id="KW-0853">WD repeat</keyword>
<dbReference type="EMBL" id="FN430098">
    <property type="protein sequence ID" value="CAZ82055.1"/>
    <property type="molecule type" value="Genomic_DNA"/>
</dbReference>
<dbReference type="STRING" id="656061.D5GC12"/>
<dbReference type="RefSeq" id="XP_002837864.1">
    <property type="nucleotide sequence ID" value="XM_002837818.1"/>
</dbReference>
<evidence type="ECO:0000259" key="5">
    <source>
        <dbReference type="Pfam" id="PF23798"/>
    </source>
</evidence>
<protein>
    <submittedName>
        <fullName evidence="6">(Perigord truffle) hypothetical protein</fullName>
    </submittedName>
</protein>
<accession>D5GC12</accession>
<dbReference type="Pfam" id="PF23798">
    <property type="entry name" value="Beta-prop_SPT8"/>
    <property type="match status" value="2"/>
</dbReference>
<name>D5GC12_TUBMM</name>
<dbReference type="InterPro" id="IPR001680">
    <property type="entry name" value="WD40_rpt"/>
</dbReference>
<feature type="region of interest" description="Disordered" evidence="4">
    <location>
        <begin position="325"/>
        <end position="393"/>
    </location>
</feature>
<dbReference type="PROSITE" id="PS50082">
    <property type="entry name" value="WD_REPEATS_2"/>
    <property type="match status" value="2"/>
</dbReference>
<dbReference type="PANTHER" id="PTHR19848:SF8">
    <property type="entry name" value="F-BOX AND WD REPEAT DOMAIN CONTAINING 7"/>
    <property type="match status" value="1"/>
</dbReference>
<organism evidence="6 7">
    <name type="scientific">Tuber melanosporum (strain Mel28)</name>
    <name type="common">Perigord black truffle</name>
    <dbReference type="NCBI Taxonomy" id="656061"/>
    <lineage>
        <taxon>Eukaryota</taxon>
        <taxon>Fungi</taxon>
        <taxon>Dikarya</taxon>
        <taxon>Ascomycota</taxon>
        <taxon>Pezizomycotina</taxon>
        <taxon>Pezizomycetes</taxon>
        <taxon>Pezizales</taxon>
        <taxon>Tuberaceae</taxon>
        <taxon>Tuber</taxon>
    </lineage>
</organism>
<feature type="repeat" description="WD" evidence="3">
    <location>
        <begin position="226"/>
        <end position="267"/>
    </location>
</feature>
<feature type="domain" description="Transcription factor spt8 beta-propeller" evidence="5">
    <location>
        <begin position="106"/>
        <end position="285"/>
    </location>
</feature>